<dbReference type="EMBL" id="GGEC01002407">
    <property type="protein sequence ID" value="MBW82890.1"/>
    <property type="molecule type" value="Transcribed_RNA"/>
</dbReference>
<proteinExistence type="predicted"/>
<organism evidence="1">
    <name type="scientific">Rhizophora mucronata</name>
    <name type="common">Asiatic mangrove</name>
    <dbReference type="NCBI Taxonomy" id="61149"/>
    <lineage>
        <taxon>Eukaryota</taxon>
        <taxon>Viridiplantae</taxon>
        <taxon>Streptophyta</taxon>
        <taxon>Embryophyta</taxon>
        <taxon>Tracheophyta</taxon>
        <taxon>Spermatophyta</taxon>
        <taxon>Magnoliopsida</taxon>
        <taxon>eudicotyledons</taxon>
        <taxon>Gunneridae</taxon>
        <taxon>Pentapetalae</taxon>
        <taxon>rosids</taxon>
        <taxon>fabids</taxon>
        <taxon>Malpighiales</taxon>
        <taxon>Rhizophoraceae</taxon>
        <taxon>Rhizophora</taxon>
    </lineage>
</organism>
<dbReference type="AlphaFoldDB" id="A0A2P2INU7"/>
<accession>A0A2P2INU7</accession>
<reference evidence="1" key="1">
    <citation type="submission" date="2018-02" db="EMBL/GenBank/DDBJ databases">
        <title>Rhizophora mucronata_Transcriptome.</title>
        <authorList>
            <person name="Meera S.P."/>
            <person name="Sreeshan A."/>
            <person name="Augustine A."/>
        </authorList>
    </citation>
    <scope>NUCLEOTIDE SEQUENCE</scope>
    <source>
        <tissue evidence="1">Leaf</tissue>
    </source>
</reference>
<name>A0A2P2INU7_RHIMU</name>
<sequence>MNSHEAIAVSMMSCLQLHSLSHSYHLLLDRSTTKSTSRIGQSSQEFHQTIGYRRVLTHSEMTGFRDNPAMDQSDCTVTWRDLLIAQNLPILQEKTTQCSG</sequence>
<protein>
    <submittedName>
        <fullName evidence="1">Uncharacterized protein</fullName>
    </submittedName>
</protein>
<evidence type="ECO:0000313" key="1">
    <source>
        <dbReference type="EMBL" id="MBW82890.1"/>
    </source>
</evidence>